<dbReference type="EMBL" id="CAJNOJ010000035">
    <property type="protein sequence ID" value="CAF0909730.1"/>
    <property type="molecule type" value="Genomic_DNA"/>
</dbReference>
<proteinExistence type="predicted"/>
<name>A0A814A9Z1_ADIRI</name>
<dbReference type="Proteomes" id="UP000663852">
    <property type="component" value="Unassembled WGS sequence"/>
</dbReference>
<protein>
    <submittedName>
        <fullName evidence="2">Uncharacterized protein</fullName>
    </submittedName>
</protein>
<keyword evidence="4" id="KW-1185">Reference proteome</keyword>
<dbReference type="EMBL" id="CAJNOR010006075">
    <property type="protein sequence ID" value="CAF1584917.1"/>
    <property type="molecule type" value="Genomic_DNA"/>
</dbReference>
<dbReference type="AlphaFoldDB" id="A0A814A9Z1"/>
<evidence type="ECO:0000313" key="3">
    <source>
        <dbReference type="EMBL" id="CAF1584917.1"/>
    </source>
</evidence>
<sequence length="111" mass="12805">MQPMRKSVLHVFLLCWLLSVSDALECRTCDKIDPSCDTPSNDYNQVCDDENSVCYSWFHRGAETNVQRGCMSTISAEYKLIQETIGHRNEGCVKRMRTFDCFKFCSRDACN</sequence>
<evidence type="ECO:0000313" key="2">
    <source>
        <dbReference type="EMBL" id="CAF0909730.1"/>
    </source>
</evidence>
<evidence type="ECO:0000313" key="5">
    <source>
        <dbReference type="Proteomes" id="UP000663852"/>
    </source>
</evidence>
<organism evidence="2 5">
    <name type="scientific">Adineta ricciae</name>
    <name type="common">Rotifer</name>
    <dbReference type="NCBI Taxonomy" id="249248"/>
    <lineage>
        <taxon>Eukaryota</taxon>
        <taxon>Metazoa</taxon>
        <taxon>Spiralia</taxon>
        <taxon>Gnathifera</taxon>
        <taxon>Rotifera</taxon>
        <taxon>Eurotatoria</taxon>
        <taxon>Bdelloidea</taxon>
        <taxon>Adinetida</taxon>
        <taxon>Adinetidae</taxon>
        <taxon>Adineta</taxon>
    </lineage>
</organism>
<reference evidence="2" key="1">
    <citation type="submission" date="2021-02" db="EMBL/GenBank/DDBJ databases">
        <authorList>
            <person name="Nowell W R."/>
        </authorList>
    </citation>
    <scope>NUCLEOTIDE SEQUENCE</scope>
</reference>
<evidence type="ECO:0000256" key="1">
    <source>
        <dbReference type="SAM" id="SignalP"/>
    </source>
</evidence>
<dbReference type="OrthoDB" id="9994157at2759"/>
<evidence type="ECO:0000313" key="4">
    <source>
        <dbReference type="Proteomes" id="UP000663828"/>
    </source>
</evidence>
<comment type="caution">
    <text evidence="2">The sequence shown here is derived from an EMBL/GenBank/DDBJ whole genome shotgun (WGS) entry which is preliminary data.</text>
</comment>
<accession>A0A814A9Z1</accession>
<feature type="signal peptide" evidence="1">
    <location>
        <begin position="1"/>
        <end position="23"/>
    </location>
</feature>
<gene>
    <name evidence="2" type="ORF">EDS130_LOCUS10210</name>
    <name evidence="3" type="ORF">XAT740_LOCUS45919</name>
</gene>
<keyword evidence="1" id="KW-0732">Signal</keyword>
<dbReference type="Proteomes" id="UP000663828">
    <property type="component" value="Unassembled WGS sequence"/>
</dbReference>
<feature type="chain" id="PRO_5035599197" evidence="1">
    <location>
        <begin position="24"/>
        <end position="111"/>
    </location>
</feature>